<keyword evidence="3 7" id="KW-0812">Transmembrane</keyword>
<feature type="domain" description="ABC-2 type transporter transmembrane" evidence="8">
    <location>
        <begin position="15"/>
        <end position="386"/>
    </location>
</feature>
<dbReference type="Pfam" id="PF12698">
    <property type="entry name" value="ABC2_membrane_3"/>
    <property type="match status" value="1"/>
</dbReference>
<name>A0ABX5XKU3_9BACT</name>
<sequence length="396" mass="43084">MQLSLRRLLHNRIELLLTFVVPIAFFSVFALIFGNGIGSGTTPKVKVVIVDEVQSPDSTAIVESLRNSAGLRLMNDDTQDEALSLHDASDMVRHGNVTIAIVLKPGQGEAIRSDLLADASDQVAGQVVSALVGRELVIAKTRQAARARRTMVRRPPTGEATATSNPLVRQQSVVPEESLDPSELVQIVDVIGEDKANPVVSMYAAGIAVMFLLFGATGGGGVLLEERENTTLDRLLSTELTMDQLLLGKWFYLTALGFVQVCVMFVWGQYVFGIDLRGHLDGFVMMTLVTSSAAAAFGLFLATLCKTRGQLNGLSVILILTMSALGGSMVPRYVMSERMRELGLWTFNAWALDGYDKVFWRDLPVDALLPQLAVLMIAAVGFLLVARALAIRWEFD</sequence>
<dbReference type="EMBL" id="CP036432">
    <property type="protein sequence ID" value="QDV82392.1"/>
    <property type="molecule type" value="Genomic_DNA"/>
</dbReference>
<feature type="transmembrane region" description="Helical" evidence="7">
    <location>
        <begin position="12"/>
        <end position="34"/>
    </location>
</feature>
<feature type="transmembrane region" description="Helical" evidence="7">
    <location>
        <begin position="250"/>
        <end position="270"/>
    </location>
</feature>
<feature type="region of interest" description="Disordered" evidence="6">
    <location>
        <begin position="147"/>
        <end position="173"/>
    </location>
</feature>
<reference evidence="9 10" key="1">
    <citation type="submission" date="2019-02" db="EMBL/GenBank/DDBJ databases">
        <title>Deep-cultivation of Planctomycetes and their phenomic and genomic characterization uncovers novel biology.</title>
        <authorList>
            <person name="Wiegand S."/>
            <person name="Jogler M."/>
            <person name="Boedeker C."/>
            <person name="Pinto D."/>
            <person name="Vollmers J."/>
            <person name="Rivas-Marin E."/>
            <person name="Kohn T."/>
            <person name="Peeters S.H."/>
            <person name="Heuer A."/>
            <person name="Rast P."/>
            <person name="Oberbeckmann S."/>
            <person name="Bunk B."/>
            <person name="Jeske O."/>
            <person name="Meyerdierks A."/>
            <person name="Storesund J.E."/>
            <person name="Kallscheuer N."/>
            <person name="Luecker S."/>
            <person name="Lage O.M."/>
            <person name="Pohl T."/>
            <person name="Merkel B.J."/>
            <person name="Hornburger P."/>
            <person name="Mueller R.-W."/>
            <person name="Bruemmer F."/>
            <person name="Labrenz M."/>
            <person name="Spormann A.M."/>
            <person name="Op den Camp H."/>
            <person name="Overmann J."/>
            <person name="Amann R."/>
            <person name="Jetten M.S.M."/>
            <person name="Mascher T."/>
            <person name="Medema M.H."/>
            <person name="Devos D.P."/>
            <person name="Kaster A.-K."/>
            <person name="Ovreas L."/>
            <person name="Rohde M."/>
            <person name="Galperin M.Y."/>
            <person name="Jogler C."/>
        </authorList>
    </citation>
    <scope>NUCLEOTIDE SEQUENCE [LARGE SCALE GENOMIC DNA]</scope>
    <source>
        <strain evidence="9 10">TBK1r</strain>
    </source>
</reference>
<evidence type="ECO:0000256" key="6">
    <source>
        <dbReference type="SAM" id="MobiDB-lite"/>
    </source>
</evidence>
<organism evidence="9 10">
    <name type="scientific">Stieleria magnilauensis</name>
    <dbReference type="NCBI Taxonomy" id="2527963"/>
    <lineage>
        <taxon>Bacteria</taxon>
        <taxon>Pseudomonadati</taxon>
        <taxon>Planctomycetota</taxon>
        <taxon>Planctomycetia</taxon>
        <taxon>Pirellulales</taxon>
        <taxon>Pirellulaceae</taxon>
        <taxon>Stieleria</taxon>
    </lineage>
</organism>
<evidence type="ECO:0000256" key="4">
    <source>
        <dbReference type="ARBA" id="ARBA00022989"/>
    </source>
</evidence>
<feature type="transmembrane region" description="Helical" evidence="7">
    <location>
        <begin position="368"/>
        <end position="390"/>
    </location>
</feature>
<feature type="compositionally biased region" description="Polar residues" evidence="6">
    <location>
        <begin position="160"/>
        <end position="173"/>
    </location>
</feature>
<dbReference type="RefSeq" id="WP_419581539.1">
    <property type="nucleotide sequence ID" value="NZ_CP036432.1"/>
</dbReference>
<evidence type="ECO:0000313" key="10">
    <source>
        <dbReference type="Proteomes" id="UP000318081"/>
    </source>
</evidence>
<evidence type="ECO:0000256" key="3">
    <source>
        <dbReference type="ARBA" id="ARBA00022692"/>
    </source>
</evidence>
<keyword evidence="4 7" id="KW-1133">Transmembrane helix</keyword>
<accession>A0ABX5XKU3</accession>
<evidence type="ECO:0000313" key="9">
    <source>
        <dbReference type="EMBL" id="QDV82392.1"/>
    </source>
</evidence>
<dbReference type="InterPro" id="IPR051449">
    <property type="entry name" value="ABC-2_transporter_component"/>
</dbReference>
<evidence type="ECO:0000256" key="5">
    <source>
        <dbReference type="ARBA" id="ARBA00023136"/>
    </source>
</evidence>
<evidence type="ECO:0000256" key="1">
    <source>
        <dbReference type="ARBA" id="ARBA00004651"/>
    </source>
</evidence>
<evidence type="ECO:0000256" key="7">
    <source>
        <dbReference type="SAM" id="Phobius"/>
    </source>
</evidence>
<dbReference type="PANTHER" id="PTHR30294">
    <property type="entry name" value="MEMBRANE COMPONENT OF ABC TRANSPORTER YHHJ-RELATED"/>
    <property type="match status" value="1"/>
</dbReference>
<keyword evidence="5 7" id="KW-0472">Membrane</keyword>
<evidence type="ECO:0000259" key="8">
    <source>
        <dbReference type="Pfam" id="PF12698"/>
    </source>
</evidence>
<proteinExistence type="predicted"/>
<protein>
    <submittedName>
        <fullName evidence="9">ABC-2 family transporter protein</fullName>
    </submittedName>
</protein>
<gene>
    <name evidence="9" type="ORF">TBK1r_13220</name>
</gene>
<comment type="subcellular location">
    <subcellularLocation>
        <location evidence="1">Cell membrane</location>
        <topology evidence="1">Multi-pass membrane protein</topology>
    </subcellularLocation>
</comment>
<feature type="transmembrane region" description="Helical" evidence="7">
    <location>
        <begin position="282"/>
        <end position="302"/>
    </location>
</feature>
<dbReference type="Proteomes" id="UP000318081">
    <property type="component" value="Chromosome"/>
</dbReference>
<keyword evidence="10" id="KW-1185">Reference proteome</keyword>
<dbReference type="PANTHER" id="PTHR30294:SF38">
    <property type="entry name" value="TRANSPORT PERMEASE PROTEIN"/>
    <property type="match status" value="1"/>
</dbReference>
<dbReference type="InterPro" id="IPR013525">
    <property type="entry name" value="ABC2_TM"/>
</dbReference>
<feature type="transmembrane region" description="Helical" evidence="7">
    <location>
        <begin position="314"/>
        <end position="334"/>
    </location>
</feature>
<evidence type="ECO:0000256" key="2">
    <source>
        <dbReference type="ARBA" id="ARBA00022475"/>
    </source>
</evidence>
<feature type="transmembrane region" description="Helical" evidence="7">
    <location>
        <begin position="202"/>
        <end position="224"/>
    </location>
</feature>
<keyword evidence="2" id="KW-1003">Cell membrane</keyword>